<gene>
    <name evidence="11" type="ORF">BFW38_01750</name>
</gene>
<dbReference type="GO" id="GO:0044781">
    <property type="term" value="P:bacterial-type flagellum organization"/>
    <property type="evidence" value="ECO:0007669"/>
    <property type="project" value="UniProtKB-KW"/>
</dbReference>
<keyword evidence="6" id="KW-0804">Transcription</keyword>
<keyword evidence="3" id="KW-0678">Repressor</keyword>
<evidence type="ECO:0000256" key="5">
    <source>
        <dbReference type="ARBA" id="ARBA00023015"/>
    </source>
</evidence>
<evidence type="ECO:0000256" key="9">
    <source>
        <dbReference type="SAM" id="MobiDB-lite"/>
    </source>
</evidence>
<feature type="domain" description="Anti-sigma-28 factor FlgM C-terminal" evidence="10">
    <location>
        <begin position="45"/>
        <end position="91"/>
    </location>
</feature>
<keyword evidence="11" id="KW-0969">Cilium</keyword>
<name>A0A1E2V6I2_9GAMM</name>
<accession>A0A1E2V6I2</accession>
<dbReference type="NCBIfam" id="TIGR03824">
    <property type="entry name" value="FlgM_jcvi"/>
    <property type="match status" value="1"/>
</dbReference>
<dbReference type="InterPro" id="IPR035890">
    <property type="entry name" value="Anti-sigma-28_factor_FlgM_sf"/>
</dbReference>
<keyword evidence="5" id="KW-0805">Transcription regulation</keyword>
<evidence type="ECO:0000313" key="11">
    <source>
        <dbReference type="EMBL" id="ODC02456.1"/>
    </source>
</evidence>
<dbReference type="GO" id="GO:0045892">
    <property type="term" value="P:negative regulation of DNA-templated transcription"/>
    <property type="evidence" value="ECO:0007669"/>
    <property type="project" value="InterPro"/>
</dbReference>
<keyword evidence="11" id="KW-0282">Flagellum</keyword>
<protein>
    <recommendedName>
        <fullName evidence="2">Negative regulator of flagellin synthesis</fullName>
    </recommendedName>
    <alternativeName>
        <fullName evidence="8">Anti-sigma-28 factor</fullName>
    </alternativeName>
</protein>
<dbReference type="OrthoDB" id="5738369at2"/>
<evidence type="ECO:0000259" key="10">
    <source>
        <dbReference type="Pfam" id="PF04316"/>
    </source>
</evidence>
<feature type="region of interest" description="Disordered" evidence="9">
    <location>
        <begin position="1"/>
        <end position="42"/>
    </location>
</feature>
<keyword evidence="4" id="KW-1005">Bacterial flagellum biogenesis</keyword>
<evidence type="ECO:0000256" key="2">
    <source>
        <dbReference type="ARBA" id="ARBA00017823"/>
    </source>
</evidence>
<proteinExistence type="inferred from homology"/>
<dbReference type="InterPro" id="IPR007412">
    <property type="entry name" value="FlgM"/>
</dbReference>
<dbReference type="RefSeq" id="WP_068996841.1">
    <property type="nucleotide sequence ID" value="NZ_MDTQ01000001.1"/>
</dbReference>
<dbReference type="EMBL" id="MDTQ01000001">
    <property type="protein sequence ID" value="ODC02456.1"/>
    <property type="molecule type" value="Genomic_DNA"/>
</dbReference>
<evidence type="ECO:0000256" key="3">
    <source>
        <dbReference type="ARBA" id="ARBA00022491"/>
    </source>
</evidence>
<comment type="function">
    <text evidence="7">Responsible for the coupling of flagellin expression to flagellar assembly by preventing expression of the flagellin genes when a component of the middle class of proteins is defective. It negatively regulates flagellar genes by inhibiting the activity of FliA by directly binding to FliA.</text>
</comment>
<organism evidence="11 12">
    <name type="scientific">Terasakiispira papahanaumokuakeensis</name>
    <dbReference type="NCBI Taxonomy" id="197479"/>
    <lineage>
        <taxon>Bacteria</taxon>
        <taxon>Pseudomonadati</taxon>
        <taxon>Pseudomonadota</taxon>
        <taxon>Gammaproteobacteria</taxon>
        <taxon>Oceanospirillales</taxon>
        <taxon>Terasakiispira</taxon>
    </lineage>
</organism>
<keyword evidence="12" id="KW-1185">Reference proteome</keyword>
<evidence type="ECO:0000313" key="12">
    <source>
        <dbReference type="Proteomes" id="UP000094291"/>
    </source>
</evidence>
<evidence type="ECO:0000256" key="8">
    <source>
        <dbReference type="ARBA" id="ARBA00030117"/>
    </source>
</evidence>
<dbReference type="Proteomes" id="UP000094291">
    <property type="component" value="Unassembled WGS sequence"/>
</dbReference>
<dbReference type="AlphaFoldDB" id="A0A1E2V6I2"/>
<dbReference type="SUPFAM" id="SSF101498">
    <property type="entry name" value="Anti-sigma factor FlgM"/>
    <property type="match status" value="1"/>
</dbReference>
<evidence type="ECO:0000256" key="1">
    <source>
        <dbReference type="ARBA" id="ARBA00005322"/>
    </source>
</evidence>
<comment type="caution">
    <text evidence="11">The sequence shown here is derived from an EMBL/GenBank/DDBJ whole genome shotgun (WGS) entry which is preliminary data.</text>
</comment>
<evidence type="ECO:0000256" key="6">
    <source>
        <dbReference type="ARBA" id="ARBA00023163"/>
    </source>
</evidence>
<comment type="similarity">
    <text evidence="1">Belongs to the FlgM family.</text>
</comment>
<reference evidence="11 12" key="1">
    <citation type="submission" date="2016-08" db="EMBL/GenBank/DDBJ databases">
        <authorList>
            <person name="Seilhamer J.J."/>
        </authorList>
    </citation>
    <scope>NUCLEOTIDE SEQUENCE [LARGE SCALE GENOMIC DNA]</scope>
    <source>
        <strain evidence="11 12">PH27A</strain>
    </source>
</reference>
<evidence type="ECO:0000256" key="7">
    <source>
        <dbReference type="ARBA" id="ARBA00024739"/>
    </source>
</evidence>
<dbReference type="InterPro" id="IPR031316">
    <property type="entry name" value="FlgM_C"/>
</dbReference>
<keyword evidence="11" id="KW-0966">Cell projection</keyword>
<feature type="compositionally biased region" description="Polar residues" evidence="9">
    <location>
        <begin position="8"/>
        <end position="42"/>
    </location>
</feature>
<evidence type="ECO:0000256" key="4">
    <source>
        <dbReference type="ARBA" id="ARBA00022795"/>
    </source>
</evidence>
<dbReference type="STRING" id="197479.BFW38_01750"/>
<dbReference type="Pfam" id="PF04316">
    <property type="entry name" value="FlgM"/>
    <property type="match status" value="1"/>
</dbReference>
<sequence>MAIELNGLGSNTPNQRVRGADQNTPANRSSDVDTPTSSANLNENVKFSDQAQQLAGNPNSDIDQSRVDAIKAAINQGQYGIDAQKLAKDMMSFENDF</sequence>